<reference evidence="2" key="1">
    <citation type="submission" date="2020-01" db="EMBL/GenBank/DDBJ databases">
        <title>Muricauda ochracea sp. nov., isolated from a tidal flat of Garorim bay in Korea.</title>
        <authorList>
            <person name="Kim D."/>
            <person name="Yoo Y."/>
            <person name="Kim J.-J."/>
        </authorList>
    </citation>
    <scope>NUCLEOTIDE SEQUENCE</scope>
    <source>
        <strain evidence="2">JGD-17</strain>
    </source>
</reference>
<organism evidence="2 3">
    <name type="scientific">Flagellimonas ochracea</name>
    <dbReference type="NCBI Taxonomy" id="2696472"/>
    <lineage>
        <taxon>Bacteria</taxon>
        <taxon>Pseudomonadati</taxon>
        <taxon>Bacteroidota</taxon>
        <taxon>Flavobacteriia</taxon>
        <taxon>Flavobacteriales</taxon>
        <taxon>Flavobacteriaceae</taxon>
        <taxon>Flagellimonas</taxon>
    </lineage>
</organism>
<dbReference type="InterPro" id="IPR058478">
    <property type="entry name" value="DUF8164"/>
</dbReference>
<dbReference type="Proteomes" id="UP000667650">
    <property type="component" value="Unassembled WGS sequence"/>
</dbReference>
<dbReference type="AlphaFoldDB" id="A0A964TBU8"/>
<dbReference type="RefSeq" id="WP_166522805.1">
    <property type="nucleotide sequence ID" value="NZ_JAAABI010000002.1"/>
</dbReference>
<dbReference type="EMBL" id="JAAABI010000002">
    <property type="protein sequence ID" value="NAY91379.1"/>
    <property type="molecule type" value="Genomic_DNA"/>
</dbReference>
<keyword evidence="3" id="KW-1185">Reference proteome</keyword>
<comment type="caution">
    <text evidence="2">The sequence shown here is derived from an EMBL/GenBank/DDBJ whole genome shotgun (WGS) entry which is preliminary data.</text>
</comment>
<gene>
    <name evidence="2" type="ORF">GTQ34_05555</name>
</gene>
<proteinExistence type="predicted"/>
<feature type="domain" description="DUF8164" evidence="1">
    <location>
        <begin position="247"/>
        <end position="318"/>
    </location>
</feature>
<dbReference type="Pfam" id="PF26498">
    <property type="entry name" value="DUF8164"/>
    <property type="match status" value="1"/>
</dbReference>
<accession>A0A964TBU8</accession>
<protein>
    <recommendedName>
        <fullName evidence="1">DUF8164 domain-containing protein</fullName>
    </recommendedName>
</protein>
<evidence type="ECO:0000259" key="1">
    <source>
        <dbReference type="Pfam" id="PF26498"/>
    </source>
</evidence>
<evidence type="ECO:0000313" key="3">
    <source>
        <dbReference type="Proteomes" id="UP000667650"/>
    </source>
</evidence>
<sequence>MPRLINFYGFKKPLIHYMILGFVLITGHITSAFAQFDSILQKKIMIDIPLTPEVNQKQVSPKSHSAGIYSQILNASQTTISAGDKITVKQFITGYGYIDLELNKIFFLPSADFLEQSYLKSGLKKDKQNILHWGSEIDTIKYGGAFVKHLNGYNAQLNIEFDTIRLKYLRDSLNLKSSNYVKNIITLDSMGVIDINNHKTLKLTWLTNTYFDEGEKTIKRYPKIGELPPGINFSIERQKENTIMINSEVSLDSSNSSAPLIWELYTKESTPPGKYNLNFAFTYHNGKEWVIDEKKIEITIMNWFERNDKYLKYLALLATLASLSPLIELYKMIRDKKFLKKFINWIRKRFKPKKRKKKEK</sequence>
<evidence type="ECO:0000313" key="2">
    <source>
        <dbReference type="EMBL" id="NAY91379.1"/>
    </source>
</evidence>
<name>A0A964TBU8_9FLAO</name>